<gene>
    <name evidence="2" type="ORF">Lqua_0829</name>
    <name evidence="3" type="ORF">NCTC12376_01010</name>
</gene>
<protein>
    <recommendedName>
        <fullName evidence="6">Opacity protein and related surface antigens</fullName>
    </recommendedName>
</protein>
<evidence type="ECO:0000313" key="3">
    <source>
        <dbReference type="EMBL" id="STY17216.1"/>
    </source>
</evidence>
<keyword evidence="4" id="KW-1185">Reference proteome</keyword>
<dbReference type="OrthoDB" id="5653314at2"/>
<feature type="signal peptide" evidence="1">
    <location>
        <begin position="1"/>
        <end position="23"/>
    </location>
</feature>
<name>A0A378KS94_9GAMM</name>
<dbReference type="Proteomes" id="UP000054639">
    <property type="component" value="Unassembled WGS sequence"/>
</dbReference>
<evidence type="ECO:0000313" key="5">
    <source>
        <dbReference type="Proteomes" id="UP000254230"/>
    </source>
</evidence>
<evidence type="ECO:0000313" key="2">
    <source>
        <dbReference type="EMBL" id="KTD52996.1"/>
    </source>
</evidence>
<evidence type="ECO:0008006" key="6">
    <source>
        <dbReference type="Google" id="ProtNLM"/>
    </source>
</evidence>
<dbReference type="Proteomes" id="UP000254230">
    <property type="component" value="Unassembled WGS sequence"/>
</dbReference>
<dbReference type="AlphaFoldDB" id="A0A378KS94"/>
<dbReference type="EMBL" id="UGOW01000001">
    <property type="protein sequence ID" value="STY17216.1"/>
    <property type="molecule type" value="Genomic_DNA"/>
</dbReference>
<accession>A0A378KS94</accession>
<reference evidence="2 4" key="1">
    <citation type="submission" date="2015-11" db="EMBL/GenBank/DDBJ databases">
        <title>Genomic analysis of 38 Legionella species identifies large and diverse effector repertoires.</title>
        <authorList>
            <person name="Burstein D."/>
            <person name="Amaro F."/>
            <person name="Zusman T."/>
            <person name="Lifshitz Z."/>
            <person name="Cohen O."/>
            <person name="Gilbert J.A."/>
            <person name="Pupko T."/>
            <person name="Shuman H.A."/>
            <person name="Segal G."/>
        </authorList>
    </citation>
    <scope>NUCLEOTIDE SEQUENCE [LARGE SCALE GENOMIC DNA]</scope>
    <source>
        <strain evidence="2 4">ATCC 49507</strain>
    </source>
</reference>
<organism evidence="3 5">
    <name type="scientific">Legionella quateirensis</name>
    <dbReference type="NCBI Taxonomy" id="45072"/>
    <lineage>
        <taxon>Bacteria</taxon>
        <taxon>Pseudomonadati</taxon>
        <taxon>Pseudomonadota</taxon>
        <taxon>Gammaproteobacteria</taxon>
        <taxon>Legionellales</taxon>
        <taxon>Legionellaceae</taxon>
        <taxon>Legionella</taxon>
    </lineage>
</organism>
<keyword evidence="1" id="KW-0732">Signal</keyword>
<dbReference type="RefSeq" id="WP_058473014.1">
    <property type="nucleotide sequence ID" value="NZ_CAAAIL010000018.1"/>
</dbReference>
<proteinExistence type="predicted"/>
<evidence type="ECO:0000256" key="1">
    <source>
        <dbReference type="SAM" id="SignalP"/>
    </source>
</evidence>
<evidence type="ECO:0000313" key="4">
    <source>
        <dbReference type="Proteomes" id="UP000054639"/>
    </source>
</evidence>
<sequence>MRFLKLQHFLLSLGMCFIHSLYAGTMGETHHPLTAGKWNLSLDGGAGYTRFSDPSKVLRLGGINLQGNPNISGVLGVGNDYYFNRLFDTHYFYGASINYAYTNNLEWGLEFEGSFAGSQRYQRNTAVGFLDQTYSKYQSFSGYLLSTFYFDSNFTLANKTIYPFVGAKVGGSYRPEIIASNDRLNGVPVTFGSETTTIFYKTSSSISGGLYMGLLMNIQDSLSAFVKVGIMASDGLLGNNLIEKMVAIRPIQRASISNSGGIISVPVMIGIKKFFE</sequence>
<reference evidence="3 5" key="2">
    <citation type="submission" date="2018-06" db="EMBL/GenBank/DDBJ databases">
        <authorList>
            <consortium name="Pathogen Informatics"/>
            <person name="Doyle S."/>
        </authorList>
    </citation>
    <scope>NUCLEOTIDE SEQUENCE [LARGE SCALE GENOMIC DNA]</scope>
    <source>
        <strain evidence="3 5">NCTC12376</strain>
    </source>
</reference>
<dbReference type="EMBL" id="LNYR01000006">
    <property type="protein sequence ID" value="KTD52996.1"/>
    <property type="molecule type" value="Genomic_DNA"/>
</dbReference>
<feature type="chain" id="PRO_5016573547" description="Opacity protein and related surface antigens" evidence="1">
    <location>
        <begin position="24"/>
        <end position="276"/>
    </location>
</feature>